<accession>A0ACB9S5L2</accession>
<proteinExistence type="predicted"/>
<gene>
    <name evidence="1" type="ORF">MLD38_003775</name>
</gene>
<protein>
    <submittedName>
        <fullName evidence="1">Uncharacterized protein</fullName>
    </submittedName>
</protein>
<evidence type="ECO:0000313" key="1">
    <source>
        <dbReference type="EMBL" id="KAI4385781.1"/>
    </source>
</evidence>
<sequence>MWPPKIFPSWFNPRKKSHPDHLLNRIPSLRPASSSAAIADSFTPDEPPQGRVADLSSFLLPSLHFFLQSCAREGIPGLGEACHARMIRLGLHSDTLLSNMVINAYSKCGASGFARRVFDEMPYRSLVSWNTVIGCHSRNGEHRESLWVFLRMRKAGVLVNEFTVSSVVCACSANCAGLECRQLHGFVVKNGMDSNVFVGTAVLDVYGKCGLVRDAWLVFEGMEERSVVTWSSMMAGYVQNEMYEEAVALFRGAQRAGLVHDQFVISSAFCACAGMASYVEGRQVHTVSWKSGFVSNSFVCSSLVDMYAKCGAITDAYRVFSTVEEKGLVLMNAMITGFAKHARYVEVMILFEKMQQMGLCPNEITYVSTLSACSHAGLAENGRKYFDMMVKDHNLSPNVLHYSCMVDILGRVGLVKEAYDLIGKMPFHATPSIWGSLLSSCRVHKDLDLAQVAAERLFEVEPENAGNHVLLSDVYAAKQMWDKVATSRSSLKESEARKEKGMSWIEVGVEVHSFMVSERIHPKIDDICGKLDDLVEEMKKLGYRAKTEHDYHDVEEIEKQELLKHHNPLVHESNAL</sequence>
<dbReference type="Proteomes" id="UP001057402">
    <property type="component" value="Chromosome 2"/>
</dbReference>
<keyword evidence="2" id="KW-1185">Reference proteome</keyword>
<reference evidence="2" key="1">
    <citation type="journal article" date="2023" name="Front. Plant Sci.">
        <title>Chromosomal-level genome assembly of Melastoma candidum provides insights into trichome evolution.</title>
        <authorList>
            <person name="Zhong Y."/>
            <person name="Wu W."/>
            <person name="Sun C."/>
            <person name="Zou P."/>
            <person name="Liu Y."/>
            <person name="Dai S."/>
            <person name="Zhou R."/>
        </authorList>
    </citation>
    <scope>NUCLEOTIDE SEQUENCE [LARGE SCALE GENOMIC DNA]</scope>
</reference>
<dbReference type="EMBL" id="CM042881">
    <property type="protein sequence ID" value="KAI4385781.1"/>
    <property type="molecule type" value="Genomic_DNA"/>
</dbReference>
<evidence type="ECO:0000313" key="2">
    <source>
        <dbReference type="Proteomes" id="UP001057402"/>
    </source>
</evidence>
<name>A0ACB9S5L2_9MYRT</name>
<comment type="caution">
    <text evidence="1">The sequence shown here is derived from an EMBL/GenBank/DDBJ whole genome shotgun (WGS) entry which is preliminary data.</text>
</comment>
<organism evidence="1 2">
    <name type="scientific">Melastoma candidum</name>
    <dbReference type="NCBI Taxonomy" id="119954"/>
    <lineage>
        <taxon>Eukaryota</taxon>
        <taxon>Viridiplantae</taxon>
        <taxon>Streptophyta</taxon>
        <taxon>Embryophyta</taxon>
        <taxon>Tracheophyta</taxon>
        <taxon>Spermatophyta</taxon>
        <taxon>Magnoliopsida</taxon>
        <taxon>eudicotyledons</taxon>
        <taxon>Gunneridae</taxon>
        <taxon>Pentapetalae</taxon>
        <taxon>rosids</taxon>
        <taxon>malvids</taxon>
        <taxon>Myrtales</taxon>
        <taxon>Melastomataceae</taxon>
        <taxon>Melastomatoideae</taxon>
        <taxon>Melastomateae</taxon>
        <taxon>Melastoma</taxon>
    </lineage>
</organism>